<evidence type="ECO:0000313" key="10">
    <source>
        <dbReference type="EMBL" id="KAK7248262.1"/>
    </source>
</evidence>
<dbReference type="InterPro" id="IPR027417">
    <property type="entry name" value="P-loop_NTPase"/>
</dbReference>
<dbReference type="InterPro" id="IPR014014">
    <property type="entry name" value="RNA_helicase_DEAD_Q_motif"/>
</dbReference>
<organism evidence="10 11">
    <name type="scientific">Aureococcus anophagefferens</name>
    <name type="common">Harmful bloom alga</name>
    <dbReference type="NCBI Taxonomy" id="44056"/>
    <lineage>
        <taxon>Eukaryota</taxon>
        <taxon>Sar</taxon>
        <taxon>Stramenopiles</taxon>
        <taxon>Ochrophyta</taxon>
        <taxon>Pelagophyceae</taxon>
        <taxon>Pelagomonadales</taxon>
        <taxon>Pelagomonadaceae</taxon>
        <taxon>Aureococcus</taxon>
    </lineage>
</organism>
<dbReference type="EMBL" id="JBBJCI010000118">
    <property type="protein sequence ID" value="KAK7248262.1"/>
    <property type="molecule type" value="Genomic_DNA"/>
</dbReference>
<keyword evidence="5" id="KW-0067">ATP-binding</keyword>
<dbReference type="GO" id="GO:0004386">
    <property type="term" value="F:helicase activity"/>
    <property type="evidence" value="ECO:0007669"/>
    <property type="project" value="UniProtKB-KW"/>
</dbReference>
<protein>
    <recommendedName>
        <fullName evidence="1">RNA helicase</fullName>
        <ecNumber evidence="1">3.6.4.13</ecNumber>
    </recommendedName>
</protein>
<sequence>MAKLCAVACLLSVASSFVVPRSARSQTLVVRSKTYDEETDVNVLMTALNAAVAREDFREASSCKKRLDALRGGAAAAAPQAGDWEQEGAPRWLQRRLRDLGMRFPTPVQAAAVREVAGNGGDCVIAAPTGSGKTLAFLVPLLGAVEGEMMRRERRQLEASSNLGLLTPAAAMAAFSPALWTSAQVSPPSRPPQFGPRRGAPLALVLAPSRALAVQLATATFSLVGGTNRNKGSYFPGDKASLFAYEGPKGARVVALASDGDAERAVRAARSRRDGAYKRALADGLVFDEGRVRPVDETQFDDLEDCDVLALGAPDLFDASALRLVAVDEADAIAREARDVLDRLGDPPGAAPARGRRSATARRALPSRRPARPSAARAETAKLAAPASLDHRFMGVEDYRLPLVLARSLRAGPGGLGRRGSPPRGRAPSSSRATRPARARSRTRCARRSGAPTPWRRCCRRRAARPSRRGGVRRAARRRVGRRLRGRRGRQRGDAARDGAVGRAGPRLPQRVPRLRRRRAPGDGRDAKGDLRAAAGRCGRVGQAARGVVTTLGGDDDRAALEGVLRDHFEGVEVADAAPPPSLADEPLPGAGADADAQRAYLEDVLALRDVDDGGGD</sequence>
<feature type="region of interest" description="Disordered" evidence="7">
    <location>
        <begin position="576"/>
        <end position="596"/>
    </location>
</feature>
<evidence type="ECO:0000256" key="1">
    <source>
        <dbReference type="ARBA" id="ARBA00012552"/>
    </source>
</evidence>
<name>A0ABR1G4L2_AURAN</name>
<proteinExistence type="predicted"/>
<dbReference type="InterPro" id="IPR050547">
    <property type="entry name" value="DEAD_box_RNA_helicases"/>
</dbReference>
<dbReference type="Gene3D" id="3.40.50.300">
    <property type="entry name" value="P-loop containing nucleotide triphosphate hydrolases"/>
    <property type="match status" value="1"/>
</dbReference>
<dbReference type="PANTHER" id="PTHR47963">
    <property type="entry name" value="DEAD-BOX ATP-DEPENDENT RNA HELICASE 47, MITOCHONDRIAL"/>
    <property type="match status" value="1"/>
</dbReference>
<evidence type="ECO:0000256" key="6">
    <source>
        <dbReference type="PROSITE-ProRule" id="PRU00552"/>
    </source>
</evidence>
<dbReference type="SMART" id="SM00487">
    <property type="entry name" value="DEXDc"/>
    <property type="match status" value="1"/>
</dbReference>
<dbReference type="InterPro" id="IPR014001">
    <property type="entry name" value="Helicase_ATP-bd"/>
</dbReference>
<evidence type="ECO:0000256" key="3">
    <source>
        <dbReference type="ARBA" id="ARBA00022801"/>
    </source>
</evidence>
<gene>
    <name evidence="10" type="ORF">SO694_00129073</name>
</gene>
<dbReference type="SUPFAM" id="SSF52540">
    <property type="entry name" value="P-loop containing nucleoside triphosphate hydrolases"/>
    <property type="match status" value="1"/>
</dbReference>
<feature type="chain" id="PRO_5047285398" description="RNA helicase" evidence="8">
    <location>
        <begin position="17"/>
        <end position="617"/>
    </location>
</feature>
<dbReference type="InterPro" id="IPR011545">
    <property type="entry name" value="DEAD/DEAH_box_helicase_dom"/>
</dbReference>
<evidence type="ECO:0000256" key="2">
    <source>
        <dbReference type="ARBA" id="ARBA00022741"/>
    </source>
</evidence>
<evidence type="ECO:0000259" key="9">
    <source>
        <dbReference type="PROSITE" id="PS51195"/>
    </source>
</evidence>
<feature type="short sequence motif" description="Q motif" evidence="6">
    <location>
        <begin position="82"/>
        <end position="110"/>
    </location>
</feature>
<feature type="compositionally biased region" description="Basic residues" evidence="7">
    <location>
        <begin position="435"/>
        <end position="447"/>
    </location>
</feature>
<keyword evidence="3" id="KW-0378">Hydrolase</keyword>
<feature type="region of interest" description="Disordered" evidence="7">
    <location>
        <begin position="411"/>
        <end position="530"/>
    </location>
</feature>
<keyword evidence="4 10" id="KW-0347">Helicase</keyword>
<keyword evidence="11" id="KW-1185">Reference proteome</keyword>
<feature type="compositionally biased region" description="Basic residues" evidence="7">
    <location>
        <begin position="354"/>
        <end position="371"/>
    </location>
</feature>
<dbReference type="EC" id="3.6.4.13" evidence="1"/>
<comment type="caution">
    <text evidence="10">The sequence shown here is derived from an EMBL/GenBank/DDBJ whole genome shotgun (WGS) entry which is preliminary data.</text>
</comment>
<dbReference type="PROSITE" id="PS51195">
    <property type="entry name" value="Q_MOTIF"/>
    <property type="match status" value="1"/>
</dbReference>
<accession>A0ABR1G4L2</accession>
<feature type="compositionally biased region" description="Low complexity" evidence="7">
    <location>
        <begin position="419"/>
        <end position="434"/>
    </location>
</feature>
<evidence type="ECO:0000256" key="7">
    <source>
        <dbReference type="SAM" id="MobiDB-lite"/>
    </source>
</evidence>
<keyword evidence="2" id="KW-0547">Nucleotide-binding</keyword>
<feature type="signal peptide" evidence="8">
    <location>
        <begin position="1"/>
        <end position="16"/>
    </location>
</feature>
<feature type="compositionally biased region" description="Low complexity" evidence="7">
    <location>
        <begin position="498"/>
        <end position="512"/>
    </location>
</feature>
<reference evidence="10 11" key="1">
    <citation type="submission" date="2024-03" db="EMBL/GenBank/DDBJ databases">
        <title>Aureococcus anophagefferens CCMP1851 and Kratosvirus quantuckense: Draft genome of a second virus-susceptible host strain in the model system.</title>
        <authorList>
            <person name="Chase E."/>
            <person name="Truchon A.R."/>
            <person name="Schepens W."/>
            <person name="Wilhelm S.W."/>
        </authorList>
    </citation>
    <scope>NUCLEOTIDE SEQUENCE [LARGE SCALE GENOMIC DNA]</scope>
    <source>
        <strain evidence="10 11">CCMP1851</strain>
    </source>
</reference>
<evidence type="ECO:0000256" key="5">
    <source>
        <dbReference type="ARBA" id="ARBA00022840"/>
    </source>
</evidence>
<evidence type="ECO:0000256" key="8">
    <source>
        <dbReference type="SAM" id="SignalP"/>
    </source>
</evidence>
<keyword evidence="8" id="KW-0732">Signal</keyword>
<dbReference type="Pfam" id="PF00270">
    <property type="entry name" value="DEAD"/>
    <property type="match status" value="1"/>
</dbReference>
<evidence type="ECO:0000313" key="11">
    <source>
        <dbReference type="Proteomes" id="UP001363151"/>
    </source>
</evidence>
<dbReference type="Proteomes" id="UP001363151">
    <property type="component" value="Unassembled WGS sequence"/>
</dbReference>
<feature type="region of interest" description="Disordered" evidence="7">
    <location>
        <begin position="342"/>
        <end position="383"/>
    </location>
</feature>
<feature type="compositionally biased region" description="Basic and acidic residues" evidence="7">
    <location>
        <begin position="520"/>
        <end position="530"/>
    </location>
</feature>
<evidence type="ECO:0000256" key="4">
    <source>
        <dbReference type="ARBA" id="ARBA00022806"/>
    </source>
</evidence>
<feature type="domain" description="DEAD-box RNA helicase Q" evidence="9">
    <location>
        <begin position="82"/>
        <end position="110"/>
    </location>
</feature>
<feature type="compositionally biased region" description="Basic residues" evidence="7">
    <location>
        <begin position="457"/>
        <end position="490"/>
    </location>
</feature>
<dbReference type="PANTHER" id="PTHR47963:SF8">
    <property type="entry name" value="ATP-DEPENDENT RNA HELICASE DEAD"/>
    <property type="match status" value="1"/>
</dbReference>